<evidence type="ECO:0000313" key="3">
    <source>
        <dbReference type="EMBL" id="KAA8908421.1"/>
    </source>
</evidence>
<keyword evidence="2" id="KW-0812">Transmembrane</keyword>
<dbReference type="GeneID" id="54778863"/>
<dbReference type="AlphaFoldDB" id="A0A642UYU4"/>
<feature type="region of interest" description="Disordered" evidence="1">
    <location>
        <begin position="1"/>
        <end position="154"/>
    </location>
</feature>
<evidence type="ECO:0000256" key="2">
    <source>
        <dbReference type="SAM" id="Phobius"/>
    </source>
</evidence>
<feature type="transmembrane region" description="Helical" evidence="2">
    <location>
        <begin position="204"/>
        <end position="237"/>
    </location>
</feature>
<accession>A0A642UYU4</accession>
<keyword evidence="4" id="KW-1185">Reference proteome</keyword>
<dbReference type="Proteomes" id="UP000449547">
    <property type="component" value="Unassembled WGS sequence"/>
</dbReference>
<keyword evidence="2" id="KW-1133">Transmembrane helix</keyword>
<feature type="compositionally biased region" description="Low complexity" evidence="1">
    <location>
        <begin position="27"/>
        <end position="68"/>
    </location>
</feature>
<comment type="caution">
    <text evidence="3">The sequence shown here is derived from an EMBL/GenBank/DDBJ whole genome shotgun (WGS) entry which is preliminary data.</text>
</comment>
<organism evidence="3 4">
    <name type="scientific">Diutina rugosa</name>
    <name type="common">Yeast</name>
    <name type="synonym">Candida rugosa</name>
    <dbReference type="NCBI Taxonomy" id="5481"/>
    <lineage>
        <taxon>Eukaryota</taxon>
        <taxon>Fungi</taxon>
        <taxon>Dikarya</taxon>
        <taxon>Ascomycota</taxon>
        <taxon>Saccharomycotina</taxon>
        <taxon>Pichiomycetes</taxon>
        <taxon>Debaryomycetaceae</taxon>
        <taxon>Diutina</taxon>
    </lineage>
</organism>
<reference evidence="3 4" key="1">
    <citation type="submission" date="2019-07" db="EMBL/GenBank/DDBJ databases">
        <title>Genome assembly of two rare yeast pathogens: Diutina rugosa and Trichomonascus ciferrii.</title>
        <authorList>
            <person name="Mixao V."/>
            <person name="Saus E."/>
            <person name="Hansen A."/>
            <person name="Lass-Flor C."/>
            <person name="Gabaldon T."/>
        </authorList>
    </citation>
    <scope>NUCLEOTIDE SEQUENCE [LARGE SCALE GENOMIC DNA]</scope>
    <source>
        <strain evidence="3 4">CBS 613</strain>
    </source>
</reference>
<feature type="compositionally biased region" description="Acidic residues" evidence="1">
    <location>
        <begin position="1"/>
        <end position="10"/>
    </location>
</feature>
<evidence type="ECO:0008006" key="5">
    <source>
        <dbReference type="Google" id="ProtNLM"/>
    </source>
</evidence>
<keyword evidence="2" id="KW-0472">Membrane</keyword>
<dbReference type="VEuPathDB" id="FungiDB:DIURU_000210"/>
<name>A0A642UYU4_DIURU</name>
<proteinExistence type="predicted"/>
<protein>
    <recommendedName>
        <fullName evidence="5">Transmembrane protein</fullName>
    </recommendedName>
</protein>
<dbReference type="RefSeq" id="XP_034015021.1">
    <property type="nucleotide sequence ID" value="XM_034154715.1"/>
</dbReference>
<evidence type="ECO:0000256" key="1">
    <source>
        <dbReference type="SAM" id="MobiDB-lite"/>
    </source>
</evidence>
<sequence>MSSFDNDDDWVVFSSSDSTASDHEDGATGAEGASSDGASASANSANSAAASSHQTSSSVSASYVLPSSPGETSVSTLSQSIGSAGSGGSGSPPVASQIQYFESLGHSASGASASAGAGDDASADASADASTPSSSANSDSDDNETAMKTTTNAPARPSIATTRCANCRSAYASKLMVVPDDDSDHETGSDHGAKQRRRRPWSRWYYLVTAYDNFMIFTLLAGAVILGVVVAATMVTMPILQHHLCPQPAPVAPGGWEKVERIFDDVIYVPAPAPASPARRVWEQMVRLGHAPASAPPAKVKRVDQWMAQLNQVSWRSVVARAQNQSVVAVNRFRRKSTRAITTTTQWLQGQWQVYRDEELPTAKATLCQIYHGQVVPLTKQLRSNVTQLLNRSQVGAHRLLHQVSHQCHQWEAHRAETRVWLTYQAHRIISGWKRRRAALVYVHARWPALEATWKQVKAETRRGLRAAVNWLQKVSNS</sequence>
<gene>
    <name evidence="3" type="ORF">DIURU_000210</name>
</gene>
<evidence type="ECO:0000313" key="4">
    <source>
        <dbReference type="Proteomes" id="UP000449547"/>
    </source>
</evidence>
<dbReference type="EMBL" id="SWFT01000008">
    <property type="protein sequence ID" value="KAA8908421.1"/>
    <property type="molecule type" value="Genomic_DNA"/>
</dbReference>
<feature type="compositionally biased region" description="Low complexity" evidence="1">
    <location>
        <begin position="107"/>
        <end position="138"/>
    </location>
</feature>